<comment type="caution">
    <text evidence="2">The sequence shown here is derived from an EMBL/GenBank/DDBJ whole genome shotgun (WGS) entry which is preliminary data.</text>
</comment>
<name>A0A0G1XVN9_9BACT</name>
<keyword evidence="1" id="KW-0732">Signal</keyword>
<feature type="signal peptide" evidence="1">
    <location>
        <begin position="1"/>
        <end position="21"/>
    </location>
</feature>
<reference evidence="2 3" key="1">
    <citation type="journal article" date="2015" name="Nature">
        <title>rRNA introns, odd ribosomes, and small enigmatic genomes across a large radiation of phyla.</title>
        <authorList>
            <person name="Brown C.T."/>
            <person name="Hug L.A."/>
            <person name="Thomas B.C."/>
            <person name="Sharon I."/>
            <person name="Castelle C.J."/>
            <person name="Singh A."/>
            <person name="Wilkins M.J."/>
            <person name="Williams K.H."/>
            <person name="Banfield J.F."/>
        </authorList>
    </citation>
    <scope>NUCLEOTIDE SEQUENCE [LARGE SCALE GENOMIC DNA]</scope>
</reference>
<dbReference type="SUPFAM" id="SSF53649">
    <property type="entry name" value="Alkaline phosphatase-like"/>
    <property type="match status" value="1"/>
</dbReference>
<dbReference type="InterPro" id="IPR002591">
    <property type="entry name" value="Phosphodiest/P_Trfase"/>
</dbReference>
<dbReference type="InterPro" id="IPR017850">
    <property type="entry name" value="Alkaline_phosphatase_core_sf"/>
</dbReference>
<dbReference type="Gene3D" id="3.40.720.10">
    <property type="entry name" value="Alkaline Phosphatase, subunit A"/>
    <property type="match status" value="2"/>
</dbReference>
<dbReference type="PROSITE" id="PS51257">
    <property type="entry name" value="PROKAR_LIPOPROTEIN"/>
    <property type="match status" value="1"/>
</dbReference>
<evidence type="ECO:0008006" key="4">
    <source>
        <dbReference type="Google" id="ProtNLM"/>
    </source>
</evidence>
<dbReference type="AlphaFoldDB" id="A0A0G1XVN9"/>
<organism evidence="2 3">
    <name type="scientific">Candidatus Uhrbacteria bacterium GW2011_GWC2_53_7</name>
    <dbReference type="NCBI Taxonomy" id="1618986"/>
    <lineage>
        <taxon>Bacteria</taxon>
        <taxon>Candidatus Uhriibacteriota</taxon>
    </lineage>
</organism>
<evidence type="ECO:0000256" key="1">
    <source>
        <dbReference type="SAM" id="SignalP"/>
    </source>
</evidence>
<dbReference type="PANTHER" id="PTHR43108">
    <property type="entry name" value="N-ACETYLGLUCOSAMINE-6-SULFATASE FAMILY MEMBER"/>
    <property type="match status" value="1"/>
</dbReference>
<feature type="chain" id="PRO_5002540828" description="Type I phosphodiesterase/nucleotide pyrophosphatase" evidence="1">
    <location>
        <begin position="22"/>
        <end position="1042"/>
    </location>
</feature>
<dbReference type="Proteomes" id="UP000033865">
    <property type="component" value="Unassembled WGS sequence"/>
</dbReference>
<gene>
    <name evidence="2" type="ORF">UY82_C0044G0005</name>
</gene>
<evidence type="ECO:0000313" key="3">
    <source>
        <dbReference type="Proteomes" id="UP000033865"/>
    </source>
</evidence>
<proteinExistence type="predicted"/>
<dbReference type="PANTHER" id="PTHR43108:SF8">
    <property type="entry name" value="SD21168P"/>
    <property type="match status" value="1"/>
</dbReference>
<evidence type="ECO:0000313" key="2">
    <source>
        <dbReference type="EMBL" id="KKW35258.1"/>
    </source>
</evidence>
<dbReference type="Gene3D" id="2.60.120.430">
    <property type="entry name" value="Galactose-binding lectin"/>
    <property type="match status" value="1"/>
</dbReference>
<protein>
    <recommendedName>
        <fullName evidence="4">Type I phosphodiesterase/nucleotide pyrophosphatase</fullName>
    </recommendedName>
</protein>
<sequence>MKRHLFIFGLLLSFCTLLSCATTPSLHEEITLGPNAIKVPSTQTWTKTDISVQQGQYMHIAAQGKVQIEKSSYHGHDYEYVVGPQGTYDFSSTVENLHRGYPAEPTEFPLPAAVKGPAPCYALIGRIGENGDIFLIGRDAVVEAKSSGDLYLGINDFNVADNIGDFYAKVDMYSTLPGEFVTKDARKIEEGKGKDGTPIDDSRVLMLYLDGIDYNVLTEMAYKGYLPNIKKLFFDNGINFPYTFTVYPSTTWTSTACFISSNFSDLTGIKSDVFLDRRVSKEKHFFTPYGPLTAARRMYPDFVDHVTDENPRKQELPTIFNRTHDDNIRMYSSVIPVLFNPIPMGNHIPTWYTDTLTNSVRYFGMHQTKDEFDEINTAFSLDYVIKQENKVMYVWLPGVDAKSHETPRGQWGAARKPMYLIDKNIGEIVDKLKLEGVYDKTYIILYSDHGHMGGKDFINQRFDIANDFFYKSIVDGDGDGELDKDSGLGFNIEYVEHDERLNRAHIDRNMEDFMAVGSMGYGAAVIYLPYKHKYSRNFTQNNSYYDLTHYQVHPTIKPVNVIDKLFKVDYSEQNKFPNIIANKPIDVVIIPATKNRDASLVINSQGLQALIEMRPTGKGKRDFESRYRAVTDFAQDENGNNTFNAVETMTQAGAGAAAEDPLHYTSSPSFMKYISKDPNWFAGFHSGREWLEATKETEYPDAVVTFSHFTKWDDSISNLKDRFAPDFAVSPKKGWDFQTDRRLASDHGYPLFDSMRVPLFITGPNIKKGVVNYTAHRNMDVVPTVLKMAGAKFDEGELDGKPILDIYEGEAEDGPVFVRDERVAFHTDSGLPLEYPPEVPKQGTNIHNIDDPYDLHYMVADVASLLEVGDIRIIDDVFDVFIPGQPVRPVNSAMTEVATGFRSENPSNIFVVRTTQFFDALQIKQFDVSDTISMLIFGFYFTENNFWRANLLIDWIQDVGGDFNRLIGEPVFHGEKGLLPGQVLNAPIDGVQLVAQNTVKIAKEAITRFGYRAIFGVEAGVNKIGNVDKPKVWQTPEIVGPK</sequence>
<dbReference type="Pfam" id="PF01663">
    <property type="entry name" value="Phosphodiest"/>
    <property type="match status" value="1"/>
</dbReference>
<accession>A0A0G1XVN9</accession>
<dbReference type="EMBL" id="LCRN01000044">
    <property type="protein sequence ID" value="KKW35258.1"/>
    <property type="molecule type" value="Genomic_DNA"/>
</dbReference>
<feature type="non-terminal residue" evidence="2">
    <location>
        <position position="1042"/>
    </location>
</feature>